<reference evidence="2 3" key="1">
    <citation type="submission" date="2018-10" db="EMBL/GenBank/DDBJ databases">
        <title>Sphingobacterium sp. M05W1-28.</title>
        <authorList>
            <person name="Cai H."/>
        </authorList>
    </citation>
    <scope>NUCLEOTIDE SEQUENCE [LARGE SCALE GENOMIC DNA]</scope>
    <source>
        <strain evidence="2 3">M05W1-28</strain>
    </source>
</reference>
<comment type="caution">
    <text evidence="2">The sequence shown here is derived from an EMBL/GenBank/DDBJ whole genome shotgun (WGS) entry which is preliminary data.</text>
</comment>
<dbReference type="AlphaFoldDB" id="A0A420W079"/>
<proteinExistence type="predicted"/>
<feature type="transmembrane region" description="Helical" evidence="1">
    <location>
        <begin position="158"/>
        <end position="175"/>
    </location>
</feature>
<accession>A0A420W079</accession>
<protein>
    <submittedName>
        <fullName evidence="2">Uncharacterized protein</fullName>
    </submittedName>
</protein>
<evidence type="ECO:0000256" key="1">
    <source>
        <dbReference type="SAM" id="Phobius"/>
    </source>
</evidence>
<feature type="transmembrane region" description="Helical" evidence="1">
    <location>
        <begin position="39"/>
        <end position="55"/>
    </location>
</feature>
<keyword evidence="3" id="KW-1185">Reference proteome</keyword>
<keyword evidence="1" id="KW-0472">Membrane</keyword>
<evidence type="ECO:0000313" key="3">
    <source>
        <dbReference type="Proteomes" id="UP000282423"/>
    </source>
</evidence>
<organism evidence="2 3">
    <name type="scientific">Sphingobacterium puteale</name>
    <dbReference type="NCBI Taxonomy" id="2420510"/>
    <lineage>
        <taxon>Bacteria</taxon>
        <taxon>Pseudomonadati</taxon>
        <taxon>Bacteroidota</taxon>
        <taxon>Sphingobacteriia</taxon>
        <taxon>Sphingobacteriales</taxon>
        <taxon>Sphingobacteriaceae</taxon>
        <taxon>Sphingobacterium</taxon>
    </lineage>
</organism>
<dbReference type="EMBL" id="RBWS01000006">
    <property type="protein sequence ID" value="RKO72002.1"/>
    <property type="molecule type" value="Genomic_DNA"/>
</dbReference>
<keyword evidence="1" id="KW-0812">Transmembrane</keyword>
<dbReference type="Proteomes" id="UP000282423">
    <property type="component" value="Unassembled WGS sequence"/>
</dbReference>
<keyword evidence="1" id="KW-1133">Transmembrane helix</keyword>
<gene>
    <name evidence="2" type="ORF">D7322_07795</name>
</gene>
<sequence>MLKDGNKVISAGIKINVNVMIAISVIQNIILGYMHKINIAWFVVVLFLFSSYSKAQTNRKVIDSVVHVAVNEPIYFNTNKTDRVTLPFGYSAISKELGIDSMLPMVENDGMIKDMNALRFDQPVKKDLVLLPEEYDIFLPFSRDVNEKYSDIKISSRFLCYGAYSMYFMAVYNTVRYAHPFIEKMYLISTKKGQLIDMKRIYLHHEGEMGNTNYTLFNIDKNYIISLRDYEFSEDPFRIKPLHKYRLLPSGKFSRYYDHDGFYKNDEEQGMVKNHNREGKWIEFKLNSCIDLQNYPTFTDPYSYLEATYKNGLPVGKWKFYKLLQKYNEETGMPILETRQKGQLIYTEVYREGRLEKREFQD</sequence>
<evidence type="ECO:0000313" key="2">
    <source>
        <dbReference type="EMBL" id="RKO72002.1"/>
    </source>
</evidence>
<name>A0A420W079_9SPHI</name>